<feature type="compositionally biased region" description="Basic and acidic residues" evidence="5">
    <location>
        <begin position="237"/>
        <end position="249"/>
    </location>
</feature>
<evidence type="ECO:0000256" key="5">
    <source>
        <dbReference type="SAM" id="MobiDB-lite"/>
    </source>
</evidence>
<organism evidence="7 8">
    <name type="scientific">Streptomyces albireticuli</name>
    <dbReference type="NCBI Taxonomy" id="1940"/>
    <lineage>
        <taxon>Bacteria</taxon>
        <taxon>Bacillati</taxon>
        <taxon>Actinomycetota</taxon>
        <taxon>Actinomycetes</taxon>
        <taxon>Kitasatosporales</taxon>
        <taxon>Streptomycetaceae</taxon>
        <taxon>Streptomyces</taxon>
    </lineage>
</organism>
<keyword evidence="4" id="KW-0411">Iron-sulfur</keyword>
<proteinExistence type="predicted"/>
<gene>
    <name evidence="7" type="ORF">CK936_31055</name>
</gene>
<reference evidence="7 8" key="1">
    <citation type="submission" date="2017-08" db="EMBL/GenBank/DDBJ databases">
        <title>Genome sequence of Streptomyces albireticuli NRRL B-1670.</title>
        <authorList>
            <person name="Graham D.E."/>
            <person name="Mahan K.M."/>
            <person name="Klingeman D.M."/>
            <person name="Hettich R.L."/>
            <person name="Parry R.J."/>
            <person name="Spain J.C."/>
        </authorList>
    </citation>
    <scope>NUCLEOTIDE SEQUENCE [LARGE SCALE GENOMIC DNA]</scope>
    <source>
        <strain evidence="7 8">NRRL B-1670</strain>
    </source>
</reference>
<name>A0A2A2D0W7_9ACTN</name>
<comment type="caution">
    <text evidence="7">The sequence shown here is derived from an EMBL/GenBank/DDBJ whole genome shotgun (WGS) entry which is preliminary data.</text>
</comment>
<feature type="compositionally biased region" description="Basic and acidic residues" evidence="5">
    <location>
        <begin position="219"/>
        <end position="229"/>
    </location>
</feature>
<keyword evidence="1" id="KW-0001">2Fe-2S</keyword>
<dbReference type="SUPFAM" id="SSF50022">
    <property type="entry name" value="ISP domain"/>
    <property type="match status" value="1"/>
</dbReference>
<accession>A0A2A2D0W7</accession>
<feature type="compositionally biased region" description="Pro residues" evidence="5">
    <location>
        <begin position="157"/>
        <end position="171"/>
    </location>
</feature>
<dbReference type="Pfam" id="PF00355">
    <property type="entry name" value="Rieske"/>
    <property type="match status" value="1"/>
</dbReference>
<dbReference type="PROSITE" id="PS51296">
    <property type="entry name" value="RIESKE"/>
    <property type="match status" value="1"/>
</dbReference>
<dbReference type="InterPro" id="IPR036922">
    <property type="entry name" value="Rieske_2Fe-2S_sf"/>
</dbReference>
<feature type="region of interest" description="Disordered" evidence="5">
    <location>
        <begin position="1"/>
        <end position="51"/>
    </location>
</feature>
<dbReference type="AlphaFoldDB" id="A0A2A2D0W7"/>
<dbReference type="Proteomes" id="UP000218944">
    <property type="component" value="Unassembled WGS sequence"/>
</dbReference>
<protein>
    <recommendedName>
        <fullName evidence="6">Rieske domain-containing protein</fullName>
    </recommendedName>
</protein>
<dbReference type="InterPro" id="IPR017941">
    <property type="entry name" value="Rieske_2Fe-2S"/>
</dbReference>
<sequence>MGPIPGTRPGSGQQPHPGHTGNRPLGGRRRGPPGGSRHLHRAARPETRSAVDHGVHRSVLLYGLPYRIPPRGLRNRGEPCGDVQRHRPAHALQRGEKGPELRARHAVPAPGVQPPRHRRRRGRQPRRPHRRRHPARLPAPDHRHARRHRLERSGGRPPEPVRVPPGQPLPAPRHDPRPPLHPVGQGRRRRDVPQGPALRGEVDRQGQGSRHLTGTRIRPAPDRKTDRRRPAAGPGTHEGRMSDRTHGSIEELPGGATLAVRVGDRTVQVPARCPHRGAPLVKGVVNGTFLECPWHGATFDLRTGCRVRGPACADLTIAGDGPGGAGRPGAG</sequence>
<feature type="domain" description="Rieske" evidence="6">
    <location>
        <begin position="251"/>
        <end position="315"/>
    </location>
</feature>
<dbReference type="GO" id="GO:0046872">
    <property type="term" value="F:metal ion binding"/>
    <property type="evidence" value="ECO:0007669"/>
    <property type="project" value="UniProtKB-KW"/>
</dbReference>
<evidence type="ECO:0000256" key="2">
    <source>
        <dbReference type="ARBA" id="ARBA00022723"/>
    </source>
</evidence>
<evidence type="ECO:0000313" key="8">
    <source>
        <dbReference type="Proteomes" id="UP000218944"/>
    </source>
</evidence>
<feature type="compositionally biased region" description="Basic residues" evidence="5">
    <location>
        <begin position="26"/>
        <end position="42"/>
    </location>
</feature>
<feature type="compositionally biased region" description="Basic and acidic residues" evidence="5">
    <location>
        <begin position="93"/>
        <end position="103"/>
    </location>
</feature>
<evidence type="ECO:0000259" key="6">
    <source>
        <dbReference type="PROSITE" id="PS51296"/>
    </source>
</evidence>
<evidence type="ECO:0000256" key="3">
    <source>
        <dbReference type="ARBA" id="ARBA00023004"/>
    </source>
</evidence>
<evidence type="ECO:0000256" key="1">
    <source>
        <dbReference type="ARBA" id="ARBA00022714"/>
    </source>
</evidence>
<dbReference type="GO" id="GO:0004497">
    <property type="term" value="F:monooxygenase activity"/>
    <property type="evidence" value="ECO:0007669"/>
    <property type="project" value="UniProtKB-ARBA"/>
</dbReference>
<feature type="compositionally biased region" description="Basic and acidic residues" evidence="5">
    <location>
        <begin position="75"/>
        <end position="85"/>
    </location>
</feature>
<keyword evidence="8" id="KW-1185">Reference proteome</keyword>
<evidence type="ECO:0000256" key="4">
    <source>
        <dbReference type="ARBA" id="ARBA00023014"/>
    </source>
</evidence>
<feature type="compositionally biased region" description="Basic residues" evidence="5">
    <location>
        <begin position="115"/>
        <end position="135"/>
    </location>
</feature>
<dbReference type="GO" id="GO:0051537">
    <property type="term" value="F:2 iron, 2 sulfur cluster binding"/>
    <property type="evidence" value="ECO:0007669"/>
    <property type="project" value="UniProtKB-KW"/>
</dbReference>
<dbReference type="EMBL" id="NSJV01000583">
    <property type="protein sequence ID" value="PAU45154.1"/>
    <property type="molecule type" value="Genomic_DNA"/>
</dbReference>
<feature type="region of interest" description="Disordered" evidence="5">
    <location>
        <begin position="67"/>
        <end position="250"/>
    </location>
</feature>
<keyword evidence="2" id="KW-0479">Metal-binding</keyword>
<evidence type="ECO:0000313" key="7">
    <source>
        <dbReference type="EMBL" id="PAU45154.1"/>
    </source>
</evidence>
<dbReference type="GO" id="GO:0016705">
    <property type="term" value="F:oxidoreductase activity, acting on paired donors, with incorporation or reduction of molecular oxygen"/>
    <property type="evidence" value="ECO:0007669"/>
    <property type="project" value="UniProtKB-ARBA"/>
</dbReference>
<keyword evidence="3" id="KW-0408">Iron</keyword>
<dbReference type="Gene3D" id="2.102.10.10">
    <property type="entry name" value="Rieske [2Fe-2S] iron-sulphur domain"/>
    <property type="match status" value="1"/>
</dbReference>